<dbReference type="PANTHER" id="PTHR34265:SF1">
    <property type="entry name" value="TYPE III PANTOTHENATE KINASE"/>
    <property type="match status" value="1"/>
</dbReference>
<dbReference type="GO" id="GO:0004594">
    <property type="term" value="F:pantothenate kinase activity"/>
    <property type="evidence" value="ECO:0007669"/>
    <property type="project" value="UniProtKB-EC"/>
</dbReference>
<protein>
    <submittedName>
        <fullName evidence="8">Pantothenate kinase, type III</fullName>
        <ecNumber evidence="8">2.7.1.33</ecNumber>
    </submittedName>
</protein>
<evidence type="ECO:0000256" key="5">
    <source>
        <dbReference type="ARBA" id="ARBA00022840"/>
    </source>
</evidence>
<keyword evidence="4 8" id="KW-0418">Kinase</keyword>
<reference evidence="8" key="1">
    <citation type="submission" date="2023-06" db="EMBL/GenBank/DDBJ databases">
        <title>Survivors Of The Sea: Transcriptome response of Skeletonema marinoi to long-term dormancy.</title>
        <authorList>
            <person name="Pinder M.I.M."/>
            <person name="Kourtchenko O."/>
            <person name="Robertson E.K."/>
            <person name="Larsson T."/>
            <person name="Maumus F."/>
            <person name="Osuna-Cruz C.M."/>
            <person name="Vancaester E."/>
            <person name="Stenow R."/>
            <person name="Vandepoele K."/>
            <person name="Ploug H."/>
            <person name="Bruchert V."/>
            <person name="Godhe A."/>
            <person name="Topel M."/>
        </authorList>
    </citation>
    <scope>NUCLEOTIDE SEQUENCE</scope>
    <source>
        <strain evidence="8">R05AC</strain>
    </source>
</reference>
<evidence type="ECO:0000259" key="7">
    <source>
        <dbReference type="Pfam" id="PF21743"/>
    </source>
</evidence>
<dbReference type="Proteomes" id="UP001224775">
    <property type="component" value="Unassembled WGS sequence"/>
</dbReference>
<dbReference type="EC" id="2.7.1.33" evidence="8"/>
<dbReference type="AlphaFoldDB" id="A0AAD8YJ15"/>
<evidence type="ECO:0000256" key="2">
    <source>
        <dbReference type="ARBA" id="ARBA00022679"/>
    </source>
</evidence>
<evidence type="ECO:0000256" key="1">
    <source>
        <dbReference type="ARBA" id="ARBA00004496"/>
    </source>
</evidence>
<name>A0AAD8YJ15_9STRA</name>
<proteinExistence type="predicted"/>
<evidence type="ECO:0000313" key="9">
    <source>
        <dbReference type="Proteomes" id="UP001224775"/>
    </source>
</evidence>
<evidence type="ECO:0000256" key="6">
    <source>
        <dbReference type="SAM" id="MobiDB-lite"/>
    </source>
</evidence>
<sequence>MAEPSSSSKWPDAAPPEGQQTILTISCGNSHIHWATHDISSSPNNNNNANEFAPSLFWRTPHINDDDMKDGTSPAMILSRMLPESIHDYIFGAAADASNNVTEEMAQDQSQNVLYTNADQLAKLEKLCASIPSNFVVLDGDDFFNEEQGRYNGMGVDRLATLTGAVYFYGHPALVFDGGTATTGRCWWGIGPGIQSKLQSMSKDTDALPNISAAEVKERVKETENSGKPLPTFARIQKSNDGGCLSRRWIEHAYSNDDKKQPPMGTKYNEDRIVTCTGVRPNKHLIHYGISAILNMQVLARRNKAKFNKSACGKVFDVESDDGDNIFRGSVTEEIVVEEKTLYRITYDDGDDEDVTAESLFDMLELYKQHGEKKKKKKAPEAKPKNGKKKLEGKPKKKAEGKPKVNADSPKEPKSKEATKEAPKEIADSKPTEPKSKANKEAPKFPIKSASKKHANAGAENDKLPTAKKPKTKDDIKDMVQSDPNSFVNKRVAKDFDGECFFGKITKYDDTEPPPFWHVVYDDGDEEDFSSRDLIKSLKHYKKHGKDDKNASD</sequence>
<keyword evidence="3" id="KW-0547">Nucleotide-binding</keyword>
<keyword evidence="2 8" id="KW-0808">Transferase</keyword>
<dbReference type="EMBL" id="JATAAI010000004">
    <property type="protein sequence ID" value="KAK1746380.1"/>
    <property type="molecule type" value="Genomic_DNA"/>
</dbReference>
<evidence type="ECO:0000256" key="3">
    <source>
        <dbReference type="ARBA" id="ARBA00022741"/>
    </source>
</evidence>
<organism evidence="8 9">
    <name type="scientific">Skeletonema marinoi</name>
    <dbReference type="NCBI Taxonomy" id="267567"/>
    <lineage>
        <taxon>Eukaryota</taxon>
        <taxon>Sar</taxon>
        <taxon>Stramenopiles</taxon>
        <taxon>Ochrophyta</taxon>
        <taxon>Bacillariophyta</taxon>
        <taxon>Coscinodiscophyceae</taxon>
        <taxon>Thalassiosirophycidae</taxon>
        <taxon>Thalassiosirales</taxon>
        <taxon>Skeletonemataceae</taxon>
        <taxon>Skeletonema</taxon>
        <taxon>Skeletonema marinoi-dohrnii complex</taxon>
    </lineage>
</organism>
<dbReference type="CDD" id="cd20401">
    <property type="entry name" value="Tudor_AtPTM-like"/>
    <property type="match status" value="1"/>
</dbReference>
<dbReference type="GO" id="GO:0005524">
    <property type="term" value="F:ATP binding"/>
    <property type="evidence" value="ECO:0007669"/>
    <property type="project" value="UniProtKB-KW"/>
</dbReference>
<keyword evidence="5" id="KW-0067">ATP-binding</keyword>
<accession>A0AAD8YJ15</accession>
<dbReference type="Pfam" id="PF21743">
    <property type="entry name" value="PTM_DIR17_Tudor"/>
    <property type="match status" value="1"/>
</dbReference>
<dbReference type="Gene3D" id="3.30.420.40">
    <property type="match status" value="1"/>
</dbReference>
<dbReference type="InterPro" id="IPR047365">
    <property type="entry name" value="Tudor_AtPTM-like"/>
</dbReference>
<evidence type="ECO:0000313" key="8">
    <source>
        <dbReference type="EMBL" id="KAK1746380.1"/>
    </source>
</evidence>
<dbReference type="InterPro" id="IPR004619">
    <property type="entry name" value="Type_III_PanK"/>
</dbReference>
<comment type="subcellular location">
    <subcellularLocation>
        <location evidence="1">Cytoplasm</location>
    </subcellularLocation>
</comment>
<feature type="compositionally biased region" description="Basic and acidic residues" evidence="6">
    <location>
        <begin position="379"/>
        <end position="443"/>
    </location>
</feature>
<dbReference type="GO" id="GO:0005737">
    <property type="term" value="C:cytoplasm"/>
    <property type="evidence" value="ECO:0007669"/>
    <property type="project" value="UniProtKB-SubCell"/>
</dbReference>
<feature type="domain" description="PTM/DIR17-like Tudor" evidence="7">
    <location>
        <begin position="491"/>
        <end position="534"/>
    </location>
</feature>
<evidence type="ECO:0000256" key="4">
    <source>
        <dbReference type="ARBA" id="ARBA00022777"/>
    </source>
</evidence>
<comment type="caution">
    <text evidence="8">The sequence shown here is derived from an EMBL/GenBank/DDBJ whole genome shotgun (WGS) entry which is preliminary data.</text>
</comment>
<feature type="region of interest" description="Disordered" evidence="6">
    <location>
        <begin position="370"/>
        <end position="482"/>
    </location>
</feature>
<dbReference type="PANTHER" id="PTHR34265">
    <property type="entry name" value="TYPE III PANTOTHENATE KINASE"/>
    <property type="match status" value="1"/>
</dbReference>
<keyword evidence="9" id="KW-1185">Reference proteome</keyword>
<gene>
    <name evidence="8" type="ORF">QTG54_002987</name>
</gene>
<dbReference type="Pfam" id="PF03309">
    <property type="entry name" value="Pan_kinase"/>
    <property type="match status" value="1"/>
</dbReference>